<name>A0A1A9VQ41_GLOAU</name>
<dbReference type="AlphaFoldDB" id="A0A1A9VQ41"/>
<evidence type="ECO:0000313" key="2">
    <source>
        <dbReference type="Proteomes" id="UP000078200"/>
    </source>
</evidence>
<dbReference type="EnsemblMetazoa" id="GAUT044002-RA">
    <property type="protein sequence ID" value="GAUT044002-PA"/>
    <property type="gene ID" value="GAUT044002"/>
</dbReference>
<accession>A0A1A9VQ41</accession>
<sequence length="117" mass="13325">MINVLKRQRNGQRHASEIDKVSINFASVFPNAINFVSSAAVQYMLIYPQIGHQNHINEYSKASNLGQASVALCGHQCHSTDNALDELETRGNFIYILKTKDITIKRVLEKLNCHRKW</sequence>
<dbReference type="VEuPathDB" id="VectorBase:GAUT044002"/>
<protein>
    <submittedName>
        <fullName evidence="1">Uncharacterized protein</fullName>
    </submittedName>
</protein>
<dbReference type="Proteomes" id="UP000078200">
    <property type="component" value="Unassembled WGS sequence"/>
</dbReference>
<organism evidence="1 2">
    <name type="scientific">Glossina austeni</name>
    <name type="common">Savannah tsetse fly</name>
    <dbReference type="NCBI Taxonomy" id="7395"/>
    <lineage>
        <taxon>Eukaryota</taxon>
        <taxon>Metazoa</taxon>
        <taxon>Ecdysozoa</taxon>
        <taxon>Arthropoda</taxon>
        <taxon>Hexapoda</taxon>
        <taxon>Insecta</taxon>
        <taxon>Pterygota</taxon>
        <taxon>Neoptera</taxon>
        <taxon>Endopterygota</taxon>
        <taxon>Diptera</taxon>
        <taxon>Brachycera</taxon>
        <taxon>Muscomorpha</taxon>
        <taxon>Hippoboscoidea</taxon>
        <taxon>Glossinidae</taxon>
        <taxon>Glossina</taxon>
    </lineage>
</organism>
<reference evidence="1" key="1">
    <citation type="submission" date="2020-05" db="UniProtKB">
        <authorList>
            <consortium name="EnsemblMetazoa"/>
        </authorList>
    </citation>
    <scope>IDENTIFICATION</scope>
    <source>
        <strain evidence="1">TTRI</strain>
    </source>
</reference>
<proteinExistence type="predicted"/>
<evidence type="ECO:0000313" key="1">
    <source>
        <dbReference type="EnsemblMetazoa" id="GAUT044002-PA"/>
    </source>
</evidence>
<keyword evidence="2" id="KW-1185">Reference proteome</keyword>